<evidence type="ECO:0000313" key="1">
    <source>
        <dbReference type="EMBL" id="MDQ8833106.1"/>
    </source>
</evidence>
<keyword evidence="2" id="KW-1185">Reference proteome</keyword>
<protein>
    <submittedName>
        <fullName evidence="1">Uncharacterized protein</fullName>
    </submittedName>
</protein>
<gene>
    <name evidence="1" type="ORF">RFF62_04800</name>
</gene>
<name>A0ABU1B3A9_9STRE</name>
<dbReference type="EMBL" id="JAVIBX010000014">
    <property type="protein sequence ID" value="MDQ8833106.1"/>
    <property type="molecule type" value="Genomic_DNA"/>
</dbReference>
<reference evidence="1 2" key="1">
    <citation type="submission" date="2023-08" db="EMBL/GenBank/DDBJ databases">
        <title>Streptococcus ruminantium-associated sheep mastitis outbreak detected in Italy is distinct from bovine isolates.</title>
        <authorList>
            <person name="Rosa M.N."/>
            <person name="Vezina B."/>
            <person name="Tola S."/>
        </authorList>
    </citation>
    <scope>NUCLEOTIDE SEQUENCE [LARGE SCALE GENOMIC DNA]</scope>
    <source>
        <strain evidence="1 2">OM6730</strain>
    </source>
</reference>
<sequence>MEFKDIPKSELARLMVNGSKLSISDFYSIFNCEERFSCLGIRKIHGGKVDYEIFDWSYYDVLKKNGITPNLANMVALHNYILSEN</sequence>
<comment type="caution">
    <text evidence="1">The sequence shown here is derived from an EMBL/GenBank/DDBJ whole genome shotgun (WGS) entry which is preliminary data.</text>
</comment>
<accession>A0ABU1B3A9</accession>
<evidence type="ECO:0000313" key="2">
    <source>
        <dbReference type="Proteomes" id="UP001228446"/>
    </source>
</evidence>
<proteinExistence type="predicted"/>
<organism evidence="1 2">
    <name type="scientific">Streptococcus ruminantium</name>
    <dbReference type="NCBI Taxonomy" id="1917441"/>
    <lineage>
        <taxon>Bacteria</taxon>
        <taxon>Bacillati</taxon>
        <taxon>Bacillota</taxon>
        <taxon>Bacilli</taxon>
        <taxon>Lactobacillales</taxon>
        <taxon>Streptococcaceae</taxon>
        <taxon>Streptococcus</taxon>
    </lineage>
</organism>
<dbReference type="Proteomes" id="UP001228446">
    <property type="component" value="Unassembled WGS sequence"/>
</dbReference>
<dbReference type="RefSeq" id="WP_308937850.1">
    <property type="nucleotide sequence ID" value="NZ_JAVIBP010000032.1"/>
</dbReference>